<accession>A0A9X2W3T2</accession>
<proteinExistence type="predicted"/>
<dbReference type="RefSeq" id="WP_271121381.1">
    <property type="nucleotide sequence ID" value="NZ_JALHAN010000053.1"/>
</dbReference>
<dbReference type="AlphaFoldDB" id="A0A9X2W3T2"/>
<dbReference type="NCBIfam" id="TIGR02501">
    <property type="entry name" value="type_III_yscE"/>
    <property type="match status" value="1"/>
</dbReference>
<dbReference type="EMBL" id="JALHAP010000066">
    <property type="protein sequence ID" value="MCT4700508.1"/>
    <property type="molecule type" value="Genomic_DNA"/>
</dbReference>
<protein>
    <submittedName>
        <fullName evidence="1">EscE/YscE/SsaE family type III secretion system needle protein co-chaperone</fullName>
    </submittedName>
</protein>
<sequence length="85" mass="10171">MPSITSLELMLRHPDSRRNARNLCRLLQRRSERLRQHCRQPMEPERYQQCLQAAVACDAARETIVILYRRYHNQTMEGENDNDDT</sequence>
<comment type="caution">
    <text evidence="1">The sequence shown here is derived from an EMBL/GenBank/DDBJ whole genome shotgun (WGS) entry which is preliminary data.</text>
</comment>
<organism evidence="1 2">
    <name type="scientific">Dryocola boscaweniae</name>
    <dbReference type="NCBI Taxonomy" id="2925397"/>
    <lineage>
        <taxon>Bacteria</taxon>
        <taxon>Pseudomonadati</taxon>
        <taxon>Pseudomonadota</taxon>
        <taxon>Gammaproteobacteria</taxon>
        <taxon>Enterobacterales</taxon>
        <taxon>Enterobacteriaceae</taxon>
        <taxon>Dryocola</taxon>
    </lineage>
</organism>
<evidence type="ECO:0000313" key="1">
    <source>
        <dbReference type="EMBL" id="MCT4700508.1"/>
    </source>
</evidence>
<dbReference type="InterPro" id="IPR012671">
    <property type="entry name" value="T3SS_PscE/YscE"/>
</dbReference>
<gene>
    <name evidence="1" type="ORF">MUA00_01565</name>
</gene>
<reference evidence="1" key="1">
    <citation type="submission" date="2022-03" db="EMBL/GenBank/DDBJ databases">
        <title>Proposal of a novel genus Dryocolo and two novel species.</title>
        <authorList>
            <person name="Maddock D.W."/>
            <person name="Brady C.L."/>
            <person name="Denman S."/>
            <person name="Arnold D."/>
        </authorList>
    </citation>
    <scope>NUCLEOTIDE SEQUENCE</scope>
    <source>
        <strain evidence="1">H6W4</strain>
    </source>
</reference>
<evidence type="ECO:0000313" key="2">
    <source>
        <dbReference type="Proteomes" id="UP001150641"/>
    </source>
</evidence>
<keyword evidence="2" id="KW-1185">Reference proteome</keyword>
<dbReference type="Gene3D" id="1.20.5.420">
    <property type="entry name" value="Immunoglobulin FC, subunit C"/>
    <property type="match status" value="1"/>
</dbReference>
<dbReference type="Proteomes" id="UP001150641">
    <property type="component" value="Unassembled WGS sequence"/>
</dbReference>
<name>A0A9X2W3T2_9ENTR</name>
<dbReference type="Pfam" id="PF08988">
    <property type="entry name" value="T3SS_needle_E"/>
    <property type="match status" value="1"/>
</dbReference>